<dbReference type="EMBL" id="AEQN01000023">
    <property type="protein sequence ID" value="EFV01159.1"/>
    <property type="molecule type" value="Genomic_DNA"/>
</dbReference>
<dbReference type="InterPro" id="IPR015422">
    <property type="entry name" value="PyrdxlP-dep_Trfase_small"/>
</dbReference>
<dbReference type="NCBIfam" id="TIGR04350">
    <property type="entry name" value="C_S_lyase_PatB"/>
    <property type="match status" value="1"/>
</dbReference>
<evidence type="ECO:0000256" key="2">
    <source>
        <dbReference type="ARBA" id="ARBA00012224"/>
    </source>
</evidence>
<dbReference type="PANTHER" id="PTHR43525">
    <property type="entry name" value="PROTEIN MALY"/>
    <property type="match status" value="1"/>
</dbReference>
<dbReference type="GO" id="GO:0030170">
    <property type="term" value="F:pyridoxal phosphate binding"/>
    <property type="evidence" value="ECO:0007669"/>
    <property type="project" value="InterPro"/>
</dbReference>
<feature type="domain" description="Aminotransferase class I/classII large" evidence="6">
    <location>
        <begin position="46"/>
        <end position="394"/>
    </location>
</feature>
<evidence type="ECO:0000256" key="1">
    <source>
        <dbReference type="ARBA" id="ARBA00001933"/>
    </source>
</evidence>
<dbReference type="Gene3D" id="3.40.640.10">
    <property type="entry name" value="Type I PLP-dependent aspartate aminotransferase-like (Major domain)"/>
    <property type="match status" value="1"/>
</dbReference>
<dbReference type="Gene3D" id="3.90.1150.10">
    <property type="entry name" value="Aspartate Aminotransferase, domain 1"/>
    <property type="match status" value="1"/>
</dbReference>
<dbReference type="CDD" id="cd00609">
    <property type="entry name" value="AAT_like"/>
    <property type="match status" value="1"/>
</dbReference>
<keyword evidence="4" id="KW-0456">Lyase</keyword>
<accession>E6MIR3</accession>
<dbReference type="AlphaFoldDB" id="E6MIR3"/>
<dbReference type="EC" id="4.4.1.13" evidence="2"/>
<dbReference type="InterPro" id="IPR051798">
    <property type="entry name" value="Class-II_PLP-Dep_Aminotrans"/>
</dbReference>
<dbReference type="GO" id="GO:0008483">
    <property type="term" value="F:transaminase activity"/>
    <property type="evidence" value="ECO:0007669"/>
    <property type="project" value="UniProtKB-KW"/>
</dbReference>
<dbReference type="Proteomes" id="UP000004754">
    <property type="component" value="Unassembled WGS sequence"/>
</dbReference>
<comment type="caution">
    <text evidence="7">The sequence shown here is derived from an EMBL/GenBank/DDBJ whole genome shotgun (WGS) entry which is preliminary data.</text>
</comment>
<evidence type="ECO:0000256" key="5">
    <source>
        <dbReference type="ARBA" id="ARBA00037974"/>
    </source>
</evidence>
<keyword evidence="7" id="KW-0032">Aminotransferase</keyword>
<comment type="cofactor">
    <cofactor evidence="1">
        <name>pyridoxal 5'-phosphate</name>
        <dbReference type="ChEBI" id="CHEBI:597326"/>
    </cofactor>
</comment>
<evidence type="ECO:0000259" key="6">
    <source>
        <dbReference type="Pfam" id="PF00155"/>
    </source>
</evidence>
<dbReference type="HOGENOM" id="CLU_017584_15_0_9"/>
<organism evidence="7 8">
    <name type="scientific">Pseudoramibacter alactolyticus ATCC 23263</name>
    <dbReference type="NCBI Taxonomy" id="887929"/>
    <lineage>
        <taxon>Bacteria</taxon>
        <taxon>Bacillati</taxon>
        <taxon>Bacillota</taxon>
        <taxon>Clostridia</taxon>
        <taxon>Eubacteriales</taxon>
        <taxon>Eubacteriaceae</taxon>
        <taxon>Pseudoramibacter</taxon>
    </lineage>
</organism>
<evidence type="ECO:0000313" key="7">
    <source>
        <dbReference type="EMBL" id="EFV01159.1"/>
    </source>
</evidence>
<keyword evidence="7" id="KW-0808">Transferase</keyword>
<evidence type="ECO:0000256" key="4">
    <source>
        <dbReference type="ARBA" id="ARBA00023239"/>
    </source>
</evidence>
<dbReference type="InterPro" id="IPR015424">
    <property type="entry name" value="PyrdxlP-dep_Trfase"/>
</dbReference>
<sequence length="403" mass="45815">MRVRETKMDKKAFLKAYLADRHGTDCLKWDGLEEKFGSRDLIGMWIADMEFKTSRYIREALVQRAEHGIFGYTKAPEAYYQALSDWMASRYGIKIEKEWVRFTTGCVTGLAYAINCYTEPGDACLIMTPVYYPFFNVVTNNHRKLVSVDLDYANGNWSMNTAAIEDAIVQHNVKLILLCSPHNPVGAIWSEAELARLFELCRKHDVLVASDEIHQDLVINSEKTFVPALTVSGGKYSDRLITINSASKTFNLATLLHAHMIIKDEKLRAKYDDYASGNNRTEISVMGMYATMAGYQHGGEWLDHVLEIIRDNYTYLKTELISRLPQAVVCCLDATYLVMVDLRKICDPEQCQAFVQEKARLGVDYGEWFGDQYKGFIRMNLATDPALIRQAVDNLVRAAADIT</sequence>
<keyword evidence="3" id="KW-0663">Pyridoxal phosphate</keyword>
<reference evidence="7 8" key="1">
    <citation type="submission" date="2010-12" db="EMBL/GenBank/DDBJ databases">
        <authorList>
            <person name="Muzny D."/>
            <person name="Qin X."/>
            <person name="Deng J."/>
            <person name="Jiang H."/>
            <person name="Liu Y."/>
            <person name="Qu J."/>
            <person name="Song X.-Z."/>
            <person name="Zhang L."/>
            <person name="Thornton R."/>
            <person name="Coyle M."/>
            <person name="Francisco L."/>
            <person name="Jackson L."/>
            <person name="Javaid M."/>
            <person name="Korchina V."/>
            <person name="Kovar C."/>
            <person name="Mata R."/>
            <person name="Mathew T."/>
            <person name="Ngo R."/>
            <person name="Nguyen L."/>
            <person name="Nguyen N."/>
            <person name="Okwuonu G."/>
            <person name="Ongeri F."/>
            <person name="Pham C."/>
            <person name="Simmons D."/>
            <person name="Wilczek-Boney K."/>
            <person name="Hale W."/>
            <person name="Jakkamsetti A."/>
            <person name="Pham P."/>
            <person name="Ruth R."/>
            <person name="San Lucas F."/>
            <person name="Warren J."/>
            <person name="Zhang J."/>
            <person name="Zhao Z."/>
            <person name="Zhou C."/>
            <person name="Zhu D."/>
            <person name="Lee S."/>
            <person name="Bess C."/>
            <person name="Blankenburg K."/>
            <person name="Forbes L."/>
            <person name="Fu Q."/>
            <person name="Gubbala S."/>
            <person name="Hirani K."/>
            <person name="Jayaseelan J.C."/>
            <person name="Lara F."/>
            <person name="Munidasa M."/>
            <person name="Palculict T."/>
            <person name="Patil S."/>
            <person name="Pu L.-L."/>
            <person name="Saada N."/>
            <person name="Tang L."/>
            <person name="Weissenberger G."/>
            <person name="Zhu Y."/>
            <person name="Hemphill L."/>
            <person name="Shang Y."/>
            <person name="Youmans B."/>
            <person name="Ayvaz T."/>
            <person name="Ross M."/>
            <person name="Santibanez J."/>
            <person name="Aqrawi P."/>
            <person name="Gross S."/>
            <person name="Joshi V."/>
            <person name="Fowler G."/>
            <person name="Nazareth L."/>
            <person name="Reid J."/>
            <person name="Worley K."/>
            <person name="Petrosino J."/>
            <person name="Highlander S."/>
            <person name="Gibbs R."/>
        </authorList>
    </citation>
    <scope>NUCLEOTIDE SEQUENCE [LARGE SCALE GENOMIC DNA]</scope>
    <source>
        <strain evidence="7 8">ATCC 23263</strain>
    </source>
</reference>
<dbReference type="eggNOG" id="COG1168">
    <property type="taxonomic scope" value="Bacteria"/>
</dbReference>
<name>E6MIR3_9FIRM</name>
<dbReference type="InterPro" id="IPR027619">
    <property type="entry name" value="C-S_lyase_PatB-like"/>
</dbReference>
<dbReference type="GO" id="GO:0047804">
    <property type="term" value="F:cysteine-S-conjugate beta-lyase activity"/>
    <property type="evidence" value="ECO:0007669"/>
    <property type="project" value="UniProtKB-EC"/>
</dbReference>
<dbReference type="PANTHER" id="PTHR43525:SF1">
    <property type="entry name" value="PROTEIN MALY"/>
    <property type="match status" value="1"/>
</dbReference>
<dbReference type="STRING" id="887929.HMP0721_1898"/>
<evidence type="ECO:0000313" key="8">
    <source>
        <dbReference type="Proteomes" id="UP000004754"/>
    </source>
</evidence>
<dbReference type="InterPro" id="IPR004839">
    <property type="entry name" value="Aminotransferase_I/II_large"/>
</dbReference>
<dbReference type="Pfam" id="PF00155">
    <property type="entry name" value="Aminotran_1_2"/>
    <property type="match status" value="1"/>
</dbReference>
<evidence type="ECO:0000256" key="3">
    <source>
        <dbReference type="ARBA" id="ARBA00022898"/>
    </source>
</evidence>
<gene>
    <name evidence="7" type="ORF">HMP0721_1898</name>
</gene>
<proteinExistence type="inferred from homology"/>
<keyword evidence="8" id="KW-1185">Reference proteome</keyword>
<dbReference type="SUPFAM" id="SSF53383">
    <property type="entry name" value="PLP-dependent transferases"/>
    <property type="match status" value="1"/>
</dbReference>
<protein>
    <recommendedName>
        <fullName evidence="2">cysteine-S-conjugate beta-lyase</fullName>
        <ecNumber evidence="2">4.4.1.13</ecNumber>
    </recommendedName>
</protein>
<dbReference type="InterPro" id="IPR015421">
    <property type="entry name" value="PyrdxlP-dep_Trfase_major"/>
</dbReference>
<comment type="similarity">
    <text evidence="5">Belongs to the class-II pyridoxal-phosphate-dependent aminotransferase family. MalY/PatB cystathionine beta-lyase subfamily.</text>
</comment>